<feature type="non-terminal residue" evidence="1">
    <location>
        <position position="60"/>
    </location>
</feature>
<gene>
    <name evidence="1" type="ORF">FCALED_LOCUS8012</name>
</gene>
<protein>
    <submittedName>
        <fullName evidence="1">4705_t:CDS:1</fullName>
    </submittedName>
</protein>
<dbReference type="EMBL" id="CAJVPQ010002249">
    <property type="protein sequence ID" value="CAG8589374.1"/>
    <property type="molecule type" value="Genomic_DNA"/>
</dbReference>
<dbReference type="AlphaFoldDB" id="A0A9N9C3F7"/>
<organism evidence="1 2">
    <name type="scientific">Funneliformis caledonium</name>
    <dbReference type="NCBI Taxonomy" id="1117310"/>
    <lineage>
        <taxon>Eukaryota</taxon>
        <taxon>Fungi</taxon>
        <taxon>Fungi incertae sedis</taxon>
        <taxon>Mucoromycota</taxon>
        <taxon>Glomeromycotina</taxon>
        <taxon>Glomeromycetes</taxon>
        <taxon>Glomerales</taxon>
        <taxon>Glomeraceae</taxon>
        <taxon>Funneliformis</taxon>
    </lineage>
</organism>
<comment type="caution">
    <text evidence="1">The sequence shown here is derived from an EMBL/GenBank/DDBJ whole genome shotgun (WGS) entry which is preliminary data.</text>
</comment>
<evidence type="ECO:0000313" key="1">
    <source>
        <dbReference type="EMBL" id="CAG8589374.1"/>
    </source>
</evidence>
<keyword evidence="2" id="KW-1185">Reference proteome</keyword>
<name>A0A9N9C3F7_9GLOM</name>
<proteinExistence type="predicted"/>
<accession>A0A9N9C3F7</accession>
<dbReference type="Proteomes" id="UP000789570">
    <property type="component" value="Unassembled WGS sequence"/>
</dbReference>
<dbReference type="OrthoDB" id="2314710at2759"/>
<reference evidence="1" key="1">
    <citation type="submission" date="2021-06" db="EMBL/GenBank/DDBJ databases">
        <authorList>
            <person name="Kallberg Y."/>
            <person name="Tangrot J."/>
            <person name="Rosling A."/>
        </authorList>
    </citation>
    <scope>NUCLEOTIDE SEQUENCE</scope>
    <source>
        <strain evidence="1">UK204</strain>
    </source>
</reference>
<sequence>MSLTQRVELINAIIHKYVNSHSTLMEYFNGIQNMLLSELQKAQYQNYLTNLSFSLASLSA</sequence>
<evidence type="ECO:0000313" key="2">
    <source>
        <dbReference type="Proteomes" id="UP000789570"/>
    </source>
</evidence>